<keyword evidence="7" id="KW-1185">Reference proteome</keyword>
<accession>R7U9A3</accession>
<feature type="compositionally biased region" description="Polar residues" evidence="4">
    <location>
        <begin position="492"/>
        <end position="528"/>
    </location>
</feature>
<dbReference type="HOGENOM" id="CLU_516057_0_0_1"/>
<reference evidence="5 7" key="2">
    <citation type="journal article" date="2013" name="Nature">
        <title>Insights into bilaterian evolution from three spiralian genomes.</title>
        <authorList>
            <person name="Simakov O."/>
            <person name="Marletaz F."/>
            <person name="Cho S.J."/>
            <person name="Edsinger-Gonzales E."/>
            <person name="Havlak P."/>
            <person name="Hellsten U."/>
            <person name="Kuo D.H."/>
            <person name="Larsson T."/>
            <person name="Lv J."/>
            <person name="Arendt D."/>
            <person name="Savage R."/>
            <person name="Osoegawa K."/>
            <person name="de Jong P."/>
            <person name="Grimwood J."/>
            <person name="Chapman J.A."/>
            <person name="Shapiro H."/>
            <person name="Aerts A."/>
            <person name="Otillar R.P."/>
            <person name="Terry A.Y."/>
            <person name="Boore J.L."/>
            <person name="Grigoriev I.V."/>
            <person name="Lindberg D.R."/>
            <person name="Seaver E.C."/>
            <person name="Weisblat D.A."/>
            <person name="Putnam N.H."/>
            <person name="Rokhsar D.S."/>
        </authorList>
    </citation>
    <scope>NUCLEOTIDE SEQUENCE</scope>
    <source>
        <strain evidence="5 7">I ESC-2004</strain>
    </source>
</reference>
<dbReference type="EMBL" id="KB306576">
    <property type="protein sequence ID" value="ELT99715.1"/>
    <property type="molecule type" value="Genomic_DNA"/>
</dbReference>
<evidence type="ECO:0008006" key="8">
    <source>
        <dbReference type="Google" id="ProtNLM"/>
    </source>
</evidence>
<evidence type="ECO:0000256" key="4">
    <source>
        <dbReference type="SAM" id="MobiDB-lite"/>
    </source>
</evidence>
<dbReference type="STRING" id="283909.R7U9A3"/>
<dbReference type="InterPro" id="IPR019179">
    <property type="entry name" value="CC149"/>
</dbReference>
<dbReference type="PANTHER" id="PTHR21682">
    <property type="entry name" value="COILED-COIL DOMAIN-CONTAINING PROTEIN 149"/>
    <property type="match status" value="1"/>
</dbReference>
<gene>
    <name evidence="5" type="ORF">CAPTEDRAFT_218750</name>
</gene>
<evidence type="ECO:0000256" key="1">
    <source>
        <dbReference type="ARBA" id="ARBA00005872"/>
    </source>
</evidence>
<evidence type="ECO:0000256" key="2">
    <source>
        <dbReference type="ARBA" id="ARBA00023054"/>
    </source>
</evidence>
<dbReference type="PANTHER" id="PTHR21682:SF2">
    <property type="entry name" value="COILED-COIL DOMAIN-CONTAINING PROTEIN 149"/>
    <property type="match status" value="1"/>
</dbReference>
<feature type="coiled-coil region" evidence="3">
    <location>
        <begin position="34"/>
        <end position="61"/>
    </location>
</feature>
<protein>
    <recommendedName>
        <fullName evidence="8">Coiled-coil domain-containing protein 149</fullName>
    </recommendedName>
</protein>
<dbReference type="FunCoup" id="R7U9A3">
    <property type="interactions" value="42"/>
</dbReference>
<dbReference type="AlphaFoldDB" id="R7U9A3"/>
<evidence type="ECO:0000313" key="6">
    <source>
        <dbReference type="EnsemblMetazoa" id="CapteP218750"/>
    </source>
</evidence>
<dbReference type="OMA" id="INMKQIR"/>
<dbReference type="OrthoDB" id="5917629at2759"/>
<dbReference type="Proteomes" id="UP000014760">
    <property type="component" value="Unassembled WGS sequence"/>
</dbReference>
<reference evidence="6" key="3">
    <citation type="submission" date="2015-06" db="UniProtKB">
        <authorList>
            <consortium name="EnsemblMetazoa"/>
        </authorList>
    </citation>
    <scope>IDENTIFICATION</scope>
</reference>
<comment type="similarity">
    <text evidence="1">Belongs to the CCDC149 family.</text>
</comment>
<organism evidence="5">
    <name type="scientific">Capitella teleta</name>
    <name type="common">Polychaete worm</name>
    <dbReference type="NCBI Taxonomy" id="283909"/>
    <lineage>
        <taxon>Eukaryota</taxon>
        <taxon>Metazoa</taxon>
        <taxon>Spiralia</taxon>
        <taxon>Lophotrochozoa</taxon>
        <taxon>Annelida</taxon>
        <taxon>Polychaeta</taxon>
        <taxon>Sedentaria</taxon>
        <taxon>Scolecida</taxon>
        <taxon>Capitellidae</taxon>
        <taxon>Capitella</taxon>
    </lineage>
</organism>
<proteinExistence type="inferred from homology"/>
<dbReference type="EMBL" id="AMQN01009910">
    <property type="status" value="NOT_ANNOTATED_CDS"/>
    <property type="molecule type" value="Genomic_DNA"/>
</dbReference>
<evidence type="ECO:0000256" key="3">
    <source>
        <dbReference type="SAM" id="Coils"/>
    </source>
</evidence>
<name>R7U9A3_CAPTE</name>
<dbReference type="EnsemblMetazoa" id="CapteT218750">
    <property type="protein sequence ID" value="CapteP218750"/>
    <property type="gene ID" value="CapteG218750"/>
</dbReference>
<feature type="region of interest" description="Disordered" evidence="4">
    <location>
        <begin position="488"/>
        <end position="528"/>
    </location>
</feature>
<dbReference type="Pfam" id="PF09789">
    <property type="entry name" value="CC149"/>
    <property type="match status" value="1"/>
</dbReference>
<feature type="coiled-coil region" evidence="3">
    <location>
        <begin position="98"/>
        <end position="231"/>
    </location>
</feature>
<keyword evidence="2 3" id="KW-0175">Coiled coil</keyword>
<reference evidence="7" key="1">
    <citation type="submission" date="2012-12" db="EMBL/GenBank/DDBJ databases">
        <authorList>
            <person name="Hellsten U."/>
            <person name="Grimwood J."/>
            <person name="Chapman J.A."/>
            <person name="Shapiro H."/>
            <person name="Aerts A."/>
            <person name="Otillar R.P."/>
            <person name="Terry A.Y."/>
            <person name="Boore J.L."/>
            <person name="Simakov O."/>
            <person name="Marletaz F."/>
            <person name="Cho S.-J."/>
            <person name="Edsinger-Gonzales E."/>
            <person name="Havlak P."/>
            <person name="Kuo D.-H."/>
            <person name="Larsson T."/>
            <person name="Lv J."/>
            <person name="Arendt D."/>
            <person name="Savage R."/>
            <person name="Osoegawa K."/>
            <person name="de Jong P."/>
            <person name="Lindberg D.R."/>
            <person name="Seaver E.C."/>
            <person name="Weisblat D.A."/>
            <person name="Putnam N.H."/>
            <person name="Grigoriev I.V."/>
            <person name="Rokhsar D.S."/>
        </authorList>
    </citation>
    <scope>NUCLEOTIDE SEQUENCE</scope>
    <source>
        <strain evidence="7">I ESC-2004</strain>
    </source>
</reference>
<sequence length="528" mass="59856">MTALVKICKPKNYHICRRKLASKCEALLILSKDLDQCRQERDQFKLMAEQVQERYQGMKRQLAGVGPRLPVDGTDYADMKQQVGDSLAQLLCEMREVNKSLQFEVDDLKQKLTDAQGDIKLLREQIARQRVGTTDEGMNTRHFPAHEREELVKKLESSHEEFVQLERDLQQVLDEKEELVTERDVYKNKYERLNQELNFILKGDENRIVDIDALSMENKYLSDRLKQMEEEKSLAVATASKYKNLLEKKKNKGIIKLGQNRQGGVVVSQKQVQQLLETKSNLIPTPQMMSDLQSVASALLDTVKDKNLALSHQRKTNKILGNRVSELEKKLKTLEVAGLWNVPGRSPGETLEKLKQECEDIKTLMPLHAVDEDGDLMEQLASQEPTPLGSPLTSPRRVLNSNAGLSLEDLDFLPTKERRLNEEEDDTELMTEQSSFLDSLDPLFTATLAKRAGLDGDSTSMAELLSEENIGMDLQNILEDAASKWVHEKSSQYKTRSKSFPESSSPVDSKENSVSLPDSPQCTSPLLE</sequence>
<evidence type="ECO:0000313" key="5">
    <source>
        <dbReference type="EMBL" id="ELT99715.1"/>
    </source>
</evidence>
<evidence type="ECO:0000313" key="7">
    <source>
        <dbReference type="Proteomes" id="UP000014760"/>
    </source>
</evidence>